<feature type="transmembrane region" description="Helical" evidence="6">
    <location>
        <begin position="37"/>
        <end position="55"/>
    </location>
</feature>
<evidence type="ECO:0000259" key="7">
    <source>
        <dbReference type="Pfam" id="PF00892"/>
    </source>
</evidence>
<feature type="transmembrane region" description="Helical" evidence="6">
    <location>
        <begin position="178"/>
        <end position="203"/>
    </location>
</feature>
<evidence type="ECO:0000313" key="9">
    <source>
        <dbReference type="Proteomes" id="UP001243420"/>
    </source>
</evidence>
<sequence>MSDTLRGAALMVVAMACFAVEDALIKGLTATLPATQIIWMLGLGGALAFAAWLAATGRGVWSAQYLHRTVLMRSGCEVFGTLCFVSALALIPLALASAVIQATPLVVAMGAALFLGAPVGWRRWAAIAVGFAGVMLIIRPGAAGVEPGVLLAVGGMLGLAARDLVTRTMPGAVSGPRLSLHAFAALVPTGLALQLLLAAPFVMPSGAEIGILAIGVAIGMGAYLTIVAATRMGDIAVISSFRYSRMLFALLLGVTFFGERPDAATLAGVTIVIASGLYTLIREARLRRAASQA</sequence>
<protein>
    <submittedName>
        <fullName evidence="8">DMT family transporter</fullName>
    </submittedName>
</protein>
<reference evidence="8 9" key="1">
    <citation type="submission" date="2023-04" db="EMBL/GenBank/DDBJ databases">
        <title>Jannaschia ovalis sp. nov., a marine bacterium isolated from sea tidal flat.</title>
        <authorList>
            <person name="Kwon D.Y."/>
            <person name="Kim J.-J."/>
        </authorList>
    </citation>
    <scope>NUCLEOTIDE SEQUENCE [LARGE SCALE GENOMIC DNA]</scope>
    <source>
        <strain evidence="8 9">GRR-S6-38</strain>
    </source>
</reference>
<dbReference type="Proteomes" id="UP001243420">
    <property type="component" value="Chromosome"/>
</dbReference>
<feature type="domain" description="EamA" evidence="7">
    <location>
        <begin position="6"/>
        <end position="138"/>
    </location>
</feature>
<feature type="transmembrane region" description="Helical" evidence="6">
    <location>
        <begin position="209"/>
        <end position="229"/>
    </location>
</feature>
<dbReference type="PANTHER" id="PTHR22911">
    <property type="entry name" value="ACYL-MALONYL CONDENSING ENZYME-RELATED"/>
    <property type="match status" value="1"/>
</dbReference>
<keyword evidence="4 6" id="KW-1133">Transmembrane helix</keyword>
<keyword evidence="3 6" id="KW-0812">Transmembrane</keyword>
<evidence type="ECO:0000256" key="5">
    <source>
        <dbReference type="ARBA" id="ARBA00023136"/>
    </source>
</evidence>
<evidence type="ECO:0000256" key="3">
    <source>
        <dbReference type="ARBA" id="ARBA00022692"/>
    </source>
</evidence>
<feature type="transmembrane region" description="Helical" evidence="6">
    <location>
        <begin position="76"/>
        <end position="93"/>
    </location>
</feature>
<keyword evidence="5 6" id="KW-0472">Membrane</keyword>
<evidence type="ECO:0000256" key="4">
    <source>
        <dbReference type="ARBA" id="ARBA00022989"/>
    </source>
</evidence>
<accession>A0ABY8LAW5</accession>
<dbReference type="PANTHER" id="PTHR22911:SF6">
    <property type="entry name" value="SOLUTE CARRIER FAMILY 35 MEMBER G1"/>
    <property type="match status" value="1"/>
</dbReference>
<organism evidence="8 9">
    <name type="scientific">Jannaschia ovalis</name>
    <dbReference type="NCBI Taxonomy" id="3038773"/>
    <lineage>
        <taxon>Bacteria</taxon>
        <taxon>Pseudomonadati</taxon>
        <taxon>Pseudomonadota</taxon>
        <taxon>Alphaproteobacteria</taxon>
        <taxon>Rhodobacterales</taxon>
        <taxon>Roseobacteraceae</taxon>
        <taxon>Jannaschia</taxon>
    </lineage>
</organism>
<evidence type="ECO:0000256" key="6">
    <source>
        <dbReference type="SAM" id="Phobius"/>
    </source>
</evidence>
<feature type="transmembrane region" description="Helical" evidence="6">
    <location>
        <begin position="148"/>
        <end position="166"/>
    </location>
</feature>
<keyword evidence="9" id="KW-1185">Reference proteome</keyword>
<gene>
    <name evidence="8" type="ORF">P8627_15870</name>
</gene>
<feature type="transmembrane region" description="Helical" evidence="6">
    <location>
        <begin position="241"/>
        <end position="257"/>
    </location>
</feature>
<dbReference type="RefSeq" id="WP_279965224.1">
    <property type="nucleotide sequence ID" value="NZ_CP122537.1"/>
</dbReference>
<dbReference type="Pfam" id="PF00892">
    <property type="entry name" value="EamA"/>
    <property type="match status" value="1"/>
</dbReference>
<comment type="subcellular location">
    <subcellularLocation>
        <location evidence="1">Membrane</location>
        <topology evidence="1">Multi-pass membrane protein</topology>
    </subcellularLocation>
</comment>
<dbReference type="PROSITE" id="PS51257">
    <property type="entry name" value="PROKAR_LIPOPROTEIN"/>
    <property type="match status" value="1"/>
</dbReference>
<dbReference type="EMBL" id="CP122537">
    <property type="protein sequence ID" value="WGH78473.1"/>
    <property type="molecule type" value="Genomic_DNA"/>
</dbReference>
<dbReference type="InterPro" id="IPR000620">
    <property type="entry name" value="EamA_dom"/>
</dbReference>
<name>A0ABY8LAW5_9RHOB</name>
<proteinExistence type="inferred from homology"/>
<feature type="transmembrane region" description="Helical" evidence="6">
    <location>
        <begin position="263"/>
        <end position="281"/>
    </location>
</feature>
<evidence type="ECO:0000256" key="2">
    <source>
        <dbReference type="ARBA" id="ARBA00009853"/>
    </source>
</evidence>
<evidence type="ECO:0000256" key="1">
    <source>
        <dbReference type="ARBA" id="ARBA00004141"/>
    </source>
</evidence>
<comment type="similarity">
    <text evidence="2">Belongs to the drug/metabolite transporter (DMT) superfamily. 10 TMS drug/metabolite exporter (DME) (TC 2.A.7.3) family.</text>
</comment>
<dbReference type="InterPro" id="IPR037185">
    <property type="entry name" value="EmrE-like"/>
</dbReference>
<dbReference type="SUPFAM" id="SSF103481">
    <property type="entry name" value="Multidrug resistance efflux transporter EmrE"/>
    <property type="match status" value="2"/>
</dbReference>
<evidence type="ECO:0000313" key="8">
    <source>
        <dbReference type="EMBL" id="WGH78473.1"/>
    </source>
</evidence>